<organism evidence="2 3">
    <name type="scientific">Granulicatella balaenopterae</name>
    <dbReference type="NCBI Taxonomy" id="137733"/>
    <lineage>
        <taxon>Bacteria</taxon>
        <taxon>Bacillati</taxon>
        <taxon>Bacillota</taxon>
        <taxon>Bacilli</taxon>
        <taxon>Lactobacillales</taxon>
        <taxon>Carnobacteriaceae</taxon>
        <taxon>Granulicatella</taxon>
    </lineage>
</organism>
<evidence type="ECO:0000313" key="2">
    <source>
        <dbReference type="EMBL" id="SEQ62065.1"/>
    </source>
</evidence>
<proteinExistence type="predicted"/>
<gene>
    <name evidence="2" type="ORF">SAMN05421767_102109</name>
</gene>
<dbReference type="RefSeq" id="WP_089745756.1">
    <property type="nucleotide sequence ID" value="NZ_FOGF01000002.1"/>
</dbReference>
<evidence type="ECO:0000256" key="1">
    <source>
        <dbReference type="SAM" id="SignalP"/>
    </source>
</evidence>
<protein>
    <submittedName>
        <fullName evidence="2">Uncharacterized protein</fullName>
    </submittedName>
</protein>
<feature type="signal peptide" evidence="1">
    <location>
        <begin position="1"/>
        <end position="25"/>
    </location>
</feature>
<sequence>MKKHIKVILIVIACGLIGSTNFALANNHSDESWSFSYKIGTGNTHYTSSRNKLDDSYAYVKLDSVSNNGSVDCWCVTHGKKDIIDSSVVTVNVGQERFISQYAYEKGYKKIRLAVKSTMWWGRATGVWSPDSV</sequence>
<dbReference type="AlphaFoldDB" id="A0A1H9HIB5"/>
<dbReference type="OrthoDB" id="2989102at2"/>
<dbReference type="EMBL" id="FOGF01000002">
    <property type="protein sequence ID" value="SEQ62065.1"/>
    <property type="molecule type" value="Genomic_DNA"/>
</dbReference>
<feature type="chain" id="PRO_5011789440" evidence="1">
    <location>
        <begin position="26"/>
        <end position="133"/>
    </location>
</feature>
<evidence type="ECO:0000313" key="3">
    <source>
        <dbReference type="Proteomes" id="UP000198556"/>
    </source>
</evidence>
<reference evidence="2 3" key="1">
    <citation type="submission" date="2016-10" db="EMBL/GenBank/DDBJ databases">
        <authorList>
            <person name="de Groot N.N."/>
        </authorList>
    </citation>
    <scope>NUCLEOTIDE SEQUENCE [LARGE SCALE GENOMIC DNA]</scope>
    <source>
        <strain evidence="2 3">DSM 15827</strain>
    </source>
</reference>
<keyword evidence="1" id="KW-0732">Signal</keyword>
<name>A0A1H9HIB5_9LACT</name>
<dbReference type="Proteomes" id="UP000198556">
    <property type="component" value="Unassembled WGS sequence"/>
</dbReference>
<accession>A0A1H9HIB5</accession>
<dbReference type="STRING" id="137733.SAMN05421767_102109"/>
<keyword evidence="3" id="KW-1185">Reference proteome</keyword>